<dbReference type="SUPFAM" id="SSF54001">
    <property type="entry name" value="Cysteine proteinases"/>
    <property type="match status" value="1"/>
</dbReference>
<keyword evidence="1" id="KW-0175">Coiled coil</keyword>
<organism evidence="3 4">
    <name type="scientific">Blepharisma stoltei</name>
    <dbReference type="NCBI Taxonomy" id="1481888"/>
    <lineage>
        <taxon>Eukaryota</taxon>
        <taxon>Sar</taxon>
        <taxon>Alveolata</taxon>
        <taxon>Ciliophora</taxon>
        <taxon>Postciliodesmatophora</taxon>
        <taxon>Heterotrichea</taxon>
        <taxon>Heterotrichida</taxon>
        <taxon>Blepharismidae</taxon>
        <taxon>Blepharisma</taxon>
    </lineage>
</organism>
<name>A0AAU9IR81_9CILI</name>
<sequence length="752" mass="87641">MPTRKGSLSWASKAAISIIECNKDRLCIDPNSPIGKLLADFESSLEFLPFREEKFVVNILEYISKNYDPKYFETVQDSNINVKYLKKKDEETYFFEQIKAKEAPLVLLKRHSEDKPYAYFERNNGTVYLLTALFTQNVLKRLYCNFGNQWKNLSENPDDKTPIKFREETVYIYTKINKEDLDKEKVDKILPSEWEGHIKENLRESITIYSVSTNQNQAGIKIPKDIEAQQELKQKIQNKNDEIQNYKDQLEKSKIENEKLKETIKSLSGEKEKNIEIRQGLINENEKLRDLIENLNVKINEKNADISKELQKSNSAQQELSKNIQNKEQMIEYYKNQLSCLENANEKLQKELKIINDELKEKNIKIDSQNQEILNRDDIIKNYKEQFEELTNERNKYQKEIKELKIELQKAVDENINLSAINAILQKEAETEAQSLIQVKEIYKTQNEALVQERENLQPQLKALSEETKEFKSISLPPRIIRRPIIYDGKKSGIPNIGNTCYLNSLLQLLASNNEFYDKIQPIEHELFSSLSSLLKSIRNPGSYNNTDQLVRSFKYQLGAEFPMLGNSSQQDSKEVMVMLTGILSELTNIDSIFTTIYKQIFKCHACGNKANRDDTNIFITVPRGKSRSIQEFLPILKQPKYYTGSNQLFCENCQNMQNITMECEEIIWPSTVTFYLPSNNGSTKINEELNIEGTTYRWYGLICHYGNSQFGHYKAYTWDTKNWTEYNDFSAKIDKVDVANGYLAFYARAES</sequence>
<accession>A0AAU9IR81</accession>
<evidence type="ECO:0000256" key="1">
    <source>
        <dbReference type="SAM" id="Coils"/>
    </source>
</evidence>
<evidence type="ECO:0000313" key="3">
    <source>
        <dbReference type="EMBL" id="CAG9314275.1"/>
    </source>
</evidence>
<dbReference type="InterPro" id="IPR050164">
    <property type="entry name" value="Peptidase_C19"/>
</dbReference>
<gene>
    <name evidence="3" type="ORF">BSTOLATCC_MIC10070</name>
</gene>
<dbReference type="GO" id="GO:0004843">
    <property type="term" value="F:cysteine-type deubiquitinase activity"/>
    <property type="evidence" value="ECO:0007669"/>
    <property type="project" value="InterPro"/>
</dbReference>
<protein>
    <recommendedName>
        <fullName evidence="2">USP domain-containing protein</fullName>
    </recommendedName>
</protein>
<dbReference type="PROSITE" id="PS50235">
    <property type="entry name" value="USP_3"/>
    <property type="match status" value="1"/>
</dbReference>
<dbReference type="InterPro" id="IPR028889">
    <property type="entry name" value="USP"/>
</dbReference>
<dbReference type="Gene3D" id="3.90.70.10">
    <property type="entry name" value="Cysteine proteinases"/>
    <property type="match status" value="1"/>
</dbReference>
<dbReference type="PROSITE" id="PS00972">
    <property type="entry name" value="USP_1"/>
    <property type="match status" value="1"/>
</dbReference>
<evidence type="ECO:0000259" key="2">
    <source>
        <dbReference type="PROSITE" id="PS50235"/>
    </source>
</evidence>
<reference evidence="3" key="1">
    <citation type="submission" date="2021-09" db="EMBL/GenBank/DDBJ databases">
        <authorList>
            <consortium name="AG Swart"/>
            <person name="Singh M."/>
            <person name="Singh A."/>
            <person name="Seah K."/>
            <person name="Emmerich C."/>
        </authorList>
    </citation>
    <scope>NUCLEOTIDE SEQUENCE</scope>
    <source>
        <strain evidence="3">ATCC30299</strain>
    </source>
</reference>
<dbReference type="GO" id="GO:0005634">
    <property type="term" value="C:nucleus"/>
    <property type="evidence" value="ECO:0007669"/>
    <property type="project" value="TreeGrafter"/>
</dbReference>
<feature type="coiled-coil region" evidence="1">
    <location>
        <begin position="226"/>
        <end position="421"/>
    </location>
</feature>
<dbReference type="InterPro" id="IPR001394">
    <property type="entry name" value="Peptidase_C19_UCH"/>
</dbReference>
<keyword evidence="4" id="KW-1185">Reference proteome</keyword>
<comment type="caution">
    <text evidence="3">The sequence shown here is derived from an EMBL/GenBank/DDBJ whole genome shotgun (WGS) entry which is preliminary data.</text>
</comment>
<feature type="domain" description="USP" evidence="2">
    <location>
        <begin position="492"/>
        <end position="750"/>
    </location>
</feature>
<dbReference type="PANTHER" id="PTHR24006">
    <property type="entry name" value="UBIQUITIN CARBOXYL-TERMINAL HYDROLASE"/>
    <property type="match status" value="1"/>
</dbReference>
<dbReference type="GO" id="GO:0005829">
    <property type="term" value="C:cytosol"/>
    <property type="evidence" value="ECO:0007669"/>
    <property type="project" value="TreeGrafter"/>
</dbReference>
<dbReference type="InterPro" id="IPR038765">
    <property type="entry name" value="Papain-like_cys_pep_sf"/>
</dbReference>
<dbReference type="Proteomes" id="UP001162131">
    <property type="component" value="Unassembled WGS sequence"/>
</dbReference>
<dbReference type="Gene3D" id="1.10.287.1490">
    <property type="match status" value="1"/>
</dbReference>
<evidence type="ECO:0000313" key="4">
    <source>
        <dbReference type="Proteomes" id="UP001162131"/>
    </source>
</evidence>
<dbReference type="GO" id="GO:0016579">
    <property type="term" value="P:protein deubiquitination"/>
    <property type="evidence" value="ECO:0007669"/>
    <property type="project" value="InterPro"/>
</dbReference>
<dbReference type="AlphaFoldDB" id="A0AAU9IR81"/>
<dbReference type="Pfam" id="PF00443">
    <property type="entry name" value="UCH"/>
    <property type="match status" value="1"/>
</dbReference>
<proteinExistence type="predicted"/>
<dbReference type="EMBL" id="CAJZBQ010000011">
    <property type="protein sequence ID" value="CAG9314275.1"/>
    <property type="molecule type" value="Genomic_DNA"/>
</dbReference>
<dbReference type="InterPro" id="IPR018200">
    <property type="entry name" value="USP_CS"/>
</dbReference>